<feature type="transmembrane region" description="Helical" evidence="1">
    <location>
        <begin position="303"/>
        <end position="326"/>
    </location>
</feature>
<gene>
    <name evidence="2" type="ORF">J0J69_04620</name>
</gene>
<evidence type="ECO:0000313" key="3">
    <source>
        <dbReference type="Proteomes" id="UP001058016"/>
    </source>
</evidence>
<feature type="transmembrane region" description="Helical" evidence="1">
    <location>
        <begin position="263"/>
        <end position="291"/>
    </location>
</feature>
<feature type="transmembrane region" description="Helical" evidence="1">
    <location>
        <begin position="159"/>
        <end position="178"/>
    </location>
</feature>
<name>A0ABY5JJK2_9FIRM</name>
<keyword evidence="3" id="KW-1185">Reference proteome</keyword>
<feature type="transmembrane region" description="Helical" evidence="1">
    <location>
        <begin position="383"/>
        <end position="404"/>
    </location>
</feature>
<dbReference type="Proteomes" id="UP001058016">
    <property type="component" value="Chromosome"/>
</dbReference>
<dbReference type="EMBL" id="CP071249">
    <property type="protein sequence ID" value="UUF06867.1"/>
    <property type="molecule type" value="Genomic_DNA"/>
</dbReference>
<dbReference type="Pfam" id="PF19554">
    <property type="entry name" value="DUF6077"/>
    <property type="match status" value="1"/>
</dbReference>
<feature type="transmembrane region" description="Helical" evidence="1">
    <location>
        <begin position="441"/>
        <end position="460"/>
    </location>
</feature>
<keyword evidence="1" id="KW-1133">Transmembrane helix</keyword>
<feature type="transmembrane region" description="Helical" evidence="1">
    <location>
        <begin position="6"/>
        <end position="26"/>
    </location>
</feature>
<feature type="transmembrane region" description="Helical" evidence="1">
    <location>
        <begin position="184"/>
        <end position="203"/>
    </location>
</feature>
<keyword evidence="1" id="KW-0472">Membrane</keyword>
<keyword evidence="1" id="KW-0812">Transmembrane</keyword>
<organism evidence="2 3">
    <name type="scientific">Turicibacter bilis</name>
    <dbReference type="NCBI Taxonomy" id="2735723"/>
    <lineage>
        <taxon>Bacteria</taxon>
        <taxon>Bacillati</taxon>
        <taxon>Bacillota</taxon>
        <taxon>Erysipelotrichia</taxon>
        <taxon>Erysipelotrichales</taxon>
        <taxon>Turicibacteraceae</taxon>
        <taxon>Turicibacter</taxon>
    </lineage>
</organism>
<feature type="transmembrane region" description="Helical" evidence="1">
    <location>
        <begin position="46"/>
        <end position="65"/>
    </location>
</feature>
<evidence type="ECO:0008006" key="4">
    <source>
        <dbReference type="Google" id="ProtNLM"/>
    </source>
</evidence>
<evidence type="ECO:0000313" key="2">
    <source>
        <dbReference type="EMBL" id="UUF06867.1"/>
    </source>
</evidence>
<sequence length="614" mass="71479">MLLHFSTTILAILTSIIILALVVLIIREWCALINYLKQSFIKKHNWLIICCFILFTFLYTILRSLDTYWDFNFYLPLIGTNVESDFLNVIDPWSGQSGNLSWMYNYQGYYVLMAMLSKLFSVDSTLLMIWLPSLLSFLIFPCVVLDGIELLTPKLHKKYRILSFMIVFFLSVFNLNFLEFSYYGANYRLFILSYLLLLIMIYLKHPNRRLLLVTVLIMTAHLSTHSTALFISVMILLLLFLYLVWFRYADYFNFFLVLSSPVALYVGSVLYDIVGGLSIIPITFLLALYCLVYRFNQRDAKWWFSFLKIMSLLIVIGIFMASVIMIVMKMNAPVTLVDFYQAFIQIYYNGFSIKLVDMGQILVNMIIVLLLACGFNKKDDHHILYFMPLATLILFFNPIVAPFISSILTGIVYDRTIALVISNITVTLAISQLADFKYRRIMLSGFFLISSVIFINDTIFHEDTKIHTINSVKTYNLLYKQPIDLLELDEFLNDYTKDKIPQQTRIISYDFRIRLQSRNHILVYTVPDYRELELDLKSEQPNLAKAYDIITRSLELEKLNVEISCISDILLANQVNLVIVPSPISSDLKQNLNEFSQLIYENNSYQVYEVNASK</sequence>
<proteinExistence type="predicted"/>
<feature type="transmembrane region" description="Helical" evidence="1">
    <location>
        <begin position="416"/>
        <end position="434"/>
    </location>
</feature>
<feature type="transmembrane region" description="Helical" evidence="1">
    <location>
        <begin position="346"/>
        <end position="371"/>
    </location>
</feature>
<reference evidence="2 3" key="1">
    <citation type="submission" date="2021-03" db="EMBL/GenBank/DDBJ databases">
        <title>Comparative Genomics and Metabolomics in the genus Turicibacter.</title>
        <authorList>
            <person name="Maki J."/>
            <person name="Looft T."/>
        </authorList>
    </citation>
    <scope>NUCLEOTIDE SEQUENCE [LARGE SCALE GENOMIC DNA]</scope>
    <source>
        <strain evidence="2 3">MMM721</strain>
    </source>
</reference>
<feature type="transmembrane region" description="Helical" evidence="1">
    <location>
        <begin position="210"/>
        <end position="243"/>
    </location>
</feature>
<accession>A0ABY5JJK2</accession>
<protein>
    <recommendedName>
        <fullName evidence="4">Glycosyltransferase RgtA/B/C/D-like domain-containing protein</fullName>
    </recommendedName>
</protein>
<feature type="transmembrane region" description="Helical" evidence="1">
    <location>
        <begin position="127"/>
        <end position="147"/>
    </location>
</feature>
<dbReference type="InterPro" id="IPR045723">
    <property type="entry name" value="DUF6077"/>
</dbReference>
<evidence type="ECO:0000256" key="1">
    <source>
        <dbReference type="SAM" id="Phobius"/>
    </source>
</evidence>